<evidence type="ECO:0000313" key="5">
    <source>
        <dbReference type="EMBL" id="SPZ16769.1"/>
    </source>
</evidence>
<dbReference type="RefSeq" id="WP_073450428.1">
    <property type="nucleotide sequence ID" value="NZ_FQYS01000012.1"/>
</dbReference>
<reference evidence="4 7" key="2">
    <citation type="submission" date="2020-10" db="EMBL/GenBank/DDBJ databases">
        <title>Genome sequences of Pseudomonas isolates.</title>
        <authorList>
            <person name="Wessels L."/>
            <person name="Reich F."/>
            <person name="Hammerl J."/>
        </authorList>
    </citation>
    <scope>NUCLEOTIDE SEQUENCE [LARGE SCALE GENOMIC DNA]</scope>
    <source>
        <strain evidence="4 7">20-MO00624-0</strain>
    </source>
</reference>
<dbReference type="Pfam" id="PF17806">
    <property type="entry name" value="SO_alpha_A3"/>
    <property type="match status" value="1"/>
</dbReference>
<dbReference type="SUPFAM" id="SSF51905">
    <property type="entry name" value="FAD/NAD(P)-binding domain"/>
    <property type="match status" value="1"/>
</dbReference>
<protein>
    <submittedName>
        <fullName evidence="4">FAD-dependent oxidoreductase</fullName>
    </submittedName>
    <submittedName>
        <fullName evidence="5">Opine oxidase subunit a</fullName>
        <ecNumber evidence="5">1.8.1.9</ecNumber>
    </submittedName>
</protein>
<dbReference type="PANTHER" id="PTHR42949">
    <property type="entry name" value="ANAEROBIC GLYCEROL-3-PHOSPHATE DEHYDROGENASE SUBUNIT B"/>
    <property type="match status" value="1"/>
</dbReference>
<dbReference type="InterPro" id="IPR023753">
    <property type="entry name" value="FAD/NAD-binding_dom"/>
</dbReference>
<reference evidence="5 6" key="1">
    <citation type="submission" date="2018-06" db="EMBL/GenBank/DDBJ databases">
        <authorList>
            <consortium name="Pathogen Informatics"/>
            <person name="Doyle S."/>
        </authorList>
    </citation>
    <scope>NUCLEOTIDE SEQUENCE [LARGE SCALE GENOMIC DNA]</scope>
    <source>
        <strain evidence="5 6">NCTC11842</strain>
    </source>
</reference>
<organism evidence="5 6">
    <name type="scientific">Pseudomonas luteola</name>
    <dbReference type="NCBI Taxonomy" id="47886"/>
    <lineage>
        <taxon>Bacteria</taxon>
        <taxon>Pseudomonadati</taxon>
        <taxon>Pseudomonadota</taxon>
        <taxon>Gammaproteobacteria</taxon>
        <taxon>Pseudomonadales</taxon>
        <taxon>Pseudomonadaceae</taxon>
        <taxon>Pseudomonas</taxon>
    </lineage>
</organism>
<keyword evidence="1 5" id="KW-0560">Oxidoreductase</keyword>
<evidence type="ECO:0000259" key="2">
    <source>
        <dbReference type="Pfam" id="PF07992"/>
    </source>
</evidence>
<dbReference type="InterPro" id="IPR017224">
    <property type="entry name" value="Opine_Oxase_asu/HCN_bsu"/>
</dbReference>
<dbReference type="Proteomes" id="UP000250443">
    <property type="component" value="Unassembled WGS sequence"/>
</dbReference>
<dbReference type="AlphaFoldDB" id="A0A2X2F7T6"/>
<evidence type="ECO:0000259" key="3">
    <source>
        <dbReference type="Pfam" id="PF17806"/>
    </source>
</evidence>
<dbReference type="Proteomes" id="UP000626180">
    <property type="component" value="Unassembled WGS sequence"/>
</dbReference>
<proteinExistence type="predicted"/>
<dbReference type="InterPro" id="IPR041117">
    <property type="entry name" value="SoxA_A3"/>
</dbReference>
<dbReference type="CDD" id="cd19946">
    <property type="entry name" value="GlpA-like_Fer2_BFD-like"/>
    <property type="match status" value="1"/>
</dbReference>
<gene>
    <name evidence="5" type="primary">trxB_3</name>
    <name evidence="4" type="ORF">IRZ65_18460</name>
    <name evidence="5" type="ORF">NCTC11842_05809</name>
</gene>
<name>A0A2X2F7T6_PSELU</name>
<dbReference type="Pfam" id="PF07992">
    <property type="entry name" value="Pyr_redox_2"/>
    <property type="match status" value="1"/>
</dbReference>
<dbReference type="EMBL" id="JADMCD010000011">
    <property type="protein sequence ID" value="MBF8642663.1"/>
    <property type="molecule type" value="Genomic_DNA"/>
</dbReference>
<accession>A0A2X2F7T6</accession>
<evidence type="ECO:0000313" key="4">
    <source>
        <dbReference type="EMBL" id="MBF8642663.1"/>
    </source>
</evidence>
<keyword evidence="7" id="KW-1185">Reference proteome</keyword>
<feature type="domain" description="SoxA A3" evidence="3">
    <location>
        <begin position="387"/>
        <end position="461"/>
    </location>
</feature>
<dbReference type="PANTHER" id="PTHR42949:SF3">
    <property type="entry name" value="ANAEROBIC GLYCEROL-3-PHOSPHATE DEHYDROGENASE SUBUNIT B"/>
    <property type="match status" value="1"/>
</dbReference>
<dbReference type="InterPro" id="IPR051691">
    <property type="entry name" value="Metab_Enz_Cyan_OpOx_G3PDH"/>
</dbReference>
<sequence>MKPELFDVVIVGAGPAGMGAALEASRAGLSVALLDEQEQIGGQIYRNITQATPDRHTLLGPDYAAGAALARAFTQAPVAYLAGASVWQITPERTVHFLKDGMAHVFSAGRIILCSGAYERPMPIPGWTLPGVMTAGAGQILIKGAALVPRHPVVLAGCGPLLYLLAWQYLQAGQSIAALVDTTTRQDELRAGRQLLRVLLSPPGRKQLAKGAGLLRAIRQAGVPHFRGARNLAVVGETVAEALTFSVNEQRHRIPARLVLLHQGIVPNTQFTQALRAEHHWDKTQLCWTPVTDQWGELSVPGIHIAGDGGGIVGATAAELQGRLAALGVAVRLERFSLKSAGSRIGQLRQELKHQLSIRPFLDTLYRPLDALRVPPEDDVIVCRCEEVRAGDLRRYVALGCLGPNQAKSFGRCGMGPCQGRLCGLTVSETIAQARGVSPVEVGYYRIRPPIKPITLAELATER</sequence>
<evidence type="ECO:0000313" key="7">
    <source>
        <dbReference type="Proteomes" id="UP000626180"/>
    </source>
</evidence>
<dbReference type="Gene3D" id="1.10.10.1100">
    <property type="entry name" value="BFD-like [2Fe-2S]-binding domain"/>
    <property type="match status" value="1"/>
</dbReference>
<dbReference type="PIRSF" id="PIRSF037495">
    <property type="entry name" value="Opine_OX_OoxA/HcnB"/>
    <property type="match status" value="1"/>
</dbReference>
<dbReference type="EC" id="1.8.1.9" evidence="5"/>
<evidence type="ECO:0000256" key="1">
    <source>
        <dbReference type="ARBA" id="ARBA00023002"/>
    </source>
</evidence>
<dbReference type="Gene3D" id="3.50.50.60">
    <property type="entry name" value="FAD/NAD(P)-binding domain"/>
    <property type="match status" value="2"/>
</dbReference>
<dbReference type="EMBL" id="UAUF01000016">
    <property type="protein sequence ID" value="SPZ16769.1"/>
    <property type="molecule type" value="Genomic_DNA"/>
</dbReference>
<evidence type="ECO:0000313" key="6">
    <source>
        <dbReference type="Proteomes" id="UP000250443"/>
    </source>
</evidence>
<dbReference type="GO" id="GO:0004791">
    <property type="term" value="F:thioredoxin-disulfide reductase (NADPH) activity"/>
    <property type="evidence" value="ECO:0007669"/>
    <property type="project" value="UniProtKB-EC"/>
</dbReference>
<dbReference type="PRINTS" id="PR00469">
    <property type="entry name" value="PNDRDTASEII"/>
</dbReference>
<feature type="domain" description="FAD/NAD(P)-binding" evidence="2">
    <location>
        <begin position="6"/>
        <end position="322"/>
    </location>
</feature>
<dbReference type="InterPro" id="IPR041854">
    <property type="entry name" value="BFD-like_2Fe2S-bd_dom_sf"/>
</dbReference>
<dbReference type="PRINTS" id="PR00368">
    <property type="entry name" value="FADPNR"/>
</dbReference>
<dbReference type="InterPro" id="IPR036188">
    <property type="entry name" value="FAD/NAD-bd_sf"/>
</dbReference>